<evidence type="ECO:0008006" key="4">
    <source>
        <dbReference type="Google" id="ProtNLM"/>
    </source>
</evidence>
<evidence type="ECO:0000313" key="2">
    <source>
        <dbReference type="EMBL" id="MFF0545490.1"/>
    </source>
</evidence>
<keyword evidence="1" id="KW-0732">Signal</keyword>
<sequence length="361" mass="37561">MRQWIRGTTALLAGAGLLLFAAGCGAPAPDETPAQTAPQSLGAVRYALRTTAGMAAVTADGTVAGRDGQYRSVGFSRDNSLIWAVDEQGGVSALETDSLLVASGRFDCGCTAVFPLHDAVVGWWAGPDRIMQADLRDPKPTVLRAVALPEPRDPVEAGNTLTGTTLLALTDRLAVLARTESAPGASWGYSHVYTVDTATGAVRQFGRVGTINTPLSAAVVAPDGSAVAVKGYDRDNAACGVGAIYRIDLATGRVDGTAPPLPSCSSVADLRWDTTGLAATRLTWHRDDPSALTGSTVWRYGPDGWTQVGDDTTLRAVTLADGTDLRVRRTGAASPFGTLAGELNAPTDPVQRSVIDVARPY</sequence>
<accession>A0ABW6PTG9</accession>
<dbReference type="PROSITE" id="PS51257">
    <property type="entry name" value="PROKAR_LIPOPROTEIN"/>
    <property type="match status" value="1"/>
</dbReference>
<name>A0ABW6PTG9_9NOCA</name>
<dbReference type="Proteomes" id="UP001601444">
    <property type="component" value="Unassembled WGS sequence"/>
</dbReference>
<keyword evidence="3" id="KW-1185">Reference proteome</keyword>
<organism evidence="2 3">
    <name type="scientific">Nocardia thailandica</name>
    <dbReference type="NCBI Taxonomy" id="257275"/>
    <lineage>
        <taxon>Bacteria</taxon>
        <taxon>Bacillati</taxon>
        <taxon>Actinomycetota</taxon>
        <taxon>Actinomycetes</taxon>
        <taxon>Mycobacteriales</taxon>
        <taxon>Nocardiaceae</taxon>
        <taxon>Nocardia</taxon>
    </lineage>
</organism>
<dbReference type="RefSeq" id="WP_387701930.1">
    <property type="nucleotide sequence ID" value="NZ_JBIAMX010000014.1"/>
</dbReference>
<comment type="caution">
    <text evidence="2">The sequence shown here is derived from an EMBL/GenBank/DDBJ whole genome shotgun (WGS) entry which is preliminary data.</text>
</comment>
<dbReference type="SUPFAM" id="SSF82171">
    <property type="entry name" value="DPP6 N-terminal domain-like"/>
    <property type="match status" value="1"/>
</dbReference>
<dbReference type="EMBL" id="JBIAMX010000014">
    <property type="protein sequence ID" value="MFF0545490.1"/>
    <property type="molecule type" value="Genomic_DNA"/>
</dbReference>
<proteinExistence type="predicted"/>
<protein>
    <recommendedName>
        <fullName evidence="4">Lipoprotein</fullName>
    </recommendedName>
</protein>
<evidence type="ECO:0000256" key="1">
    <source>
        <dbReference type="SAM" id="SignalP"/>
    </source>
</evidence>
<gene>
    <name evidence="2" type="ORF">ACFYTF_21900</name>
</gene>
<evidence type="ECO:0000313" key="3">
    <source>
        <dbReference type="Proteomes" id="UP001601444"/>
    </source>
</evidence>
<reference evidence="2 3" key="1">
    <citation type="submission" date="2024-10" db="EMBL/GenBank/DDBJ databases">
        <title>The Natural Products Discovery Center: Release of the First 8490 Sequenced Strains for Exploring Actinobacteria Biosynthetic Diversity.</title>
        <authorList>
            <person name="Kalkreuter E."/>
            <person name="Kautsar S.A."/>
            <person name="Yang D."/>
            <person name="Bader C.D."/>
            <person name="Teijaro C.N."/>
            <person name="Fluegel L."/>
            <person name="Davis C.M."/>
            <person name="Simpson J.R."/>
            <person name="Lauterbach L."/>
            <person name="Steele A.D."/>
            <person name="Gui C."/>
            <person name="Meng S."/>
            <person name="Li G."/>
            <person name="Viehrig K."/>
            <person name="Ye F."/>
            <person name="Su P."/>
            <person name="Kiefer A.F."/>
            <person name="Nichols A."/>
            <person name="Cepeda A.J."/>
            <person name="Yan W."/>
            <person name="Fan B."/>
            <person name="Jiang Y."/>
            <person name="Adhikari A."/>
            <person name="Zheng C.-J."/>
            <person name="Schuster L."/>
            <person name="Cowan T.M."/>
            <person name="Smanski M.J."/>
            <person name="Chevrette M.G."/>
            <person name="De Carvalho L.P.S."/>
            <person name="Shen B."/>
        </authorList>
    </citation>
    <scope>NUCLEOTIDE SEQUENCE [LARGE SCALE GENOMIC DNA]</scope>
    <source>
        <strain evidence="2 3">NPDC004045</strain>
    </source>
</reference>
<feature type="chain" id="PRO_5046755552" description="Lipoprotein" evidence="1">
    <location>
        <begin position="22"/>
        <end position="361"/>
    </location>
</feature>
<feature type="signal peptide" evidence="1">
    <location>
        <begin position="1"/>
        <end position="21"/>
    </location>
</feature>